<protein>
    <recommendedName>
        <fullName evidence="2 5">Glycylpeptide N-tetradecanoyltransferase</fullName>
        <ecNumber evidence="2 5">2.3.1.97</ecNumber>
    </recommendedName>
</protein>
<sequence length="1272" mass="142471">MSGHSHNGAPCTGHGHGHSHDEEGAGEGPGGSRPSAADIQALMDQLRAAGVDVSNLPNVASAPRHLDEARSKNFQFWSTQPVPNIDETVPEDVNTAIEPDIPLDQVRGEPYTLPDGFEWCNVDLNDDKQLNELYTLLTENYVEDEDAMFRFDYAAPFLKWALQVPGWLPQWHCGVRAKSSGRLLAFIGAVPQNIRVYKKAVKMVEINFLCVHKKLRSKRVAPVLIREITRRVNQQGIFQAAFTAGIVIPKPVSVCRYWHRSLNPKKLVEVRFSHLSAKMTLARTIKLYKLPNETATANLRPMEKRDVPKLLTLLTKNLEQYSLAPIFATDEEIEHTFLPRKDVVFTYVVQQKNGELSDMVSFYSLPSTVMGHPAHKSVNAAYLYYYVAQNVALKQLINDALILAHREHFDVFNALDLMRNNEVFKDLKFGIGDGNLQYYLYNWKCADMKPEQIVIDVSGCFAQNQTLLPQVGVMHFRPMTEIKEEIMCNFMFQVGPFQRAELSVVGQFIGNNSVKVVNSSSSTTVLVLNETYNSTDQIFDFGDTNDVGIFFILSTPIGIISFSLDFNILSLYDKPKEFYFIVDHGAQQFLSQFYLYSSDQMICRLDDCYWNVFNNLPIAIGPNNDTLLIRDGSQFEVDSKMGILFVFAPYEHLGVYYDVAVPETFAFPRVSSGSFTFSMNQYQAVYRMFATNPYDQYSTSWITDITPIAKFHKLAIYANCAIRHRPEALIAEISPENLDFWTPIMLRGRCWTFFIDGSAQIQIQGYYAKNLGVVIGPLNGVLLSDGYLSEKNDLIADSTVFRVYKSIEEEADYNNPLDATFTVSLAQNWTAGVRVTLTVDNGKSQETHLMDSTSLTVTGKIANLSYSIPKNTTGIMIRMRAEQLDFITPQPEIVMKYSLDYAVIVYASLIPVNSSILFTCDGIENCNPMVYIKSQHFDPIYLSQFHLYSSDTCVCRLDECSQEIPFMLGAGNSTRIVNVGSPYSEENFPNDVIFAFAPYELLGMDSSDRHASYITDRVDVGNASLAGESESNAAVFRMIEFVPYNPYATSYIVGITPIEGFQRLLIYANCAIRHSDEVLIANFDSQYISDWVPVMLRGSCWTFYVEGNVQIEIQGYYSGTFGRITRKKSGVLMSDGYLSQLNFLIRDSQSLQVFKLDSGKPSNATFSLTVGGDLSYGDNVSITINNGKSQETQTLDSASSFNSLSGTGLSAKISYSLLANSTGVLIRYNIDPILAPPHTRECARGVLLRSDGCRSNGSEEQWKGGGLGSTRS</sequence>
<gene>
    <name evidence="10" type="ORF">CAUJ_LOCUS12757</name>
</gene>
<evidence type="ECO:0000256" key="6">
    <source>
        <dbReference type="RuleBase" id="RU004178"/>
    </source>
</evidence>
<dbReference type="InterPro" id="IPR000903">
    <property type="entry name" value="NMT"/>
</dbReference>
<dbReference type="GO" id="GO:0005737">
    <property type="term" value="C:cytoplasm"/>
    <property type="evidence" value="ECO:0007669"/>
    <property type="project" value="TreeGrafter"/>
</dbReference>
<comment type="similarity">
    <text evidence="1 6">Belongs to the NMT family.</text>
</comment>
<dbReference type="InterPro" id="IPR022677">
    <property type="entry name" value="NMT_C"/>
</dbReference>
<comment type="caution">
    <text evidence="10">The sequence shown here is derived from an EMBL/GenBank/DDBJ whole genome shotgun (WGS) entry which is preliminary data.</text>
</comment>
<dbReference type="InterPro" id="IPR016181">
    <property type="entry name" value="Acyl_CoA_acyltransferase"/>
</dbReference>
<dbReference type="EC" id="2.3.1.97" evidence="2 5"/>
<dbReference type="SUPFAM" id="SSF55729">
    <property type="entry name" value="Acyl-CoA N-acyltransferases (Nat)"/>
    <property type="match status" value="2"/>
</dbReference>
<evidence type="ECO:0000259" key="9">
    <source>
        <dbReference type="Pfam" id="PF02799"/>
    </source>
</evidence>
<organism evidence="10 11">
    <name type="scientific">Caenorhabditis auriculariae</name>
    <dbReference type="NCBI Taxonomy" id="2777116"/>
    <lineage>
        <taxon>Eukaryota</taxon>
        <taxon>Metazoa</taxon>
        <taxon>Ecdysozoa</taxon>
        <taxon>Nematoda</taxon>
        <taxon>Chromadorea</taxon>
        <taxon>Rhabditida</taxon>
        <taxon>Rhabditina</taxon>
        <taxon>Rhabditomorpha</taxon>
        <taxon>Rhabditoidea</taxon>
        <taxon>Rhabditidae</taxon>
        <taxon>Peloderinae</taxon>
        <taxon>Caenorhabditis</taxon>
    </lineage>
</organism>
<dbReference type="EMBL" id="CAJGYM010000080">
    <property type="protein sequence ID" value="CAD6196846.1"/>
    <property type="molecule type" value="Genomic_DNA"/>
</dbReference>
<dbReference type="PROSITE" id="PS00976">
    <property type="entry name" value="NMT_2"/>
    <property type="match status" value="1"/>
</dbReference>
<dbReference type="FunFam" id="3.40.630.170:FF:000001">
    <property type="entry name" value="Glycylpeptide N-tetradecanoyltransferase"/>
    <property type="match status" value="1"/>
</dbReference>
<accession>A0A8S1HQT5</accession>
<evidence type="ECO:0000313" key="11">
    <source>
        <dbReference type="Proteomes" id="UP000835052"/>
    </source>
</evidence>
<dbReference type="InterPro" id="IPR022678">
    <property type="entry name" value="NMT_CS"/>
</dbReference>
<evidence type="ECO:0000259" key="8">
    <source>
        <dbReference type="Pfam" id="PF01233"/>
    </source>
</evidence>
<dbReference type="Gene3D" id="3.40.630.170">
    <property type="match status" value="1"/>
</dbReference>
<dbReference type="PANTHER" id="PTHR11377:SF5">
    <property type="entry name" value="GLYCYLPEPTIDE N-TETRADECANOYLTRANSFERASE"/>
    <property type="match status" value="1"/>
</dbReference>
<dbReference type="Proteomes" id="UP000835052">
    <property type="component" value="Unassembled WGS sequence"/>
</dbReference>
<dbReference type="Pfam" id="PF01233">
    <property type="entry name" value="NMT"/>
    <property type="match status" value="1"/>
</dbReference>
<evidence type="ECO:0000256" key="1">
    <source>
        <dbReference type="ARBA" id="ARBA00009469"/>
    </source>
</evidence>
<evidence type="ECO:0000256" key="4">
    <source>
        <dbReference type="ARBA" id="ARBA00023315"/>
    </source>
</evidence>
<evidence type="ECO:0000256" key="3">
    <source>
        <dbReference type="ARBA" id="ARBA00022679"/>
    </source>
</evidence>
<proteinExistence type="inferred from homology"/>
<dbReference type="OrthoDB" id="60315at2759"/>
<dbReference type="Pfam" id="PF02799">
    <property type="entry name" value="NMT_C"/>
    <property type="match status" value="1"/>
</dbReference>
<feature type="region of interest" description="Disordered" evidence="7">
    <location>
        <begin position="1"/>
        <end position="36"/>
    </location>
</feature>
<evidence type="ECO:0000256" key="7">
    <source>
        <dbReference type="SAM" id="MobiDB-lite"/>
    </source>
</evidence>
<dbReference type="PANTHER" id="PTHR11377">
    <property type="entry name" value="N-MYRISTOYL TRANSFERASE"/>
    <property type="match status" value="1"/>
</dbReference>
<keyword evidence="3 5" id="KW-0808">Transferase</keyword>
<feature type="domain" description="Glycylpeptide N-tetradecanoyltransferase C-terminal" evidence="9">
    <location>
        <begin position="269"/>
        <end position="450"/>
    </location>
</feature>
<feature type="domain" description="Glycylpeptide N-tetradecanoyltransferase N-terminal" evidence="8">
    <location>
        <begin position="97"/>
        <end position="255"/>
    </location>
</feature>
<dbReference type="AlphaFoldDB" id="A0A8S1HQT5"/>
<name>A0A8S1HQT5_9PELO</name>
<dbReference type="PROSITE" id="PS00975">
    <property type="entry name" value="NMT_1"/>
    <property type="match status" value="1"/>
</dbReference>
<dbReference type="GO" id="GO:0004379">
    <property type="term" value="F:glycylpeptide N-tetradecanoyltransferase activity"/>
    <property type="evidence" value="ECO:0007669"/>
    <property type="project" value="UniProtKB-EC"/>
</dbReference>
<evidence type="ECO:0000256" key="2">
    <source>
        <dbReference type="ARBA" id="ARBA00012923"/>
    </source>
</evidence>
<keyword evidence="11" id="KW-1185">Reference proteome</keyword>
<comment type="function">
    <text evidence="5">Adds a myristoyl group to the N-terminal glycine residue of certain cellular proteins.</text>
</comment>
<evidence type="ECO:0000313" key="10">
    <source>
        <dbReference type="EMBL" id="CAD6196846.1"/>
    </source>
</evidence>
<dbReference type="InterPro" id="IPR022676">
    <property type="entry name" value="NMT_N"/>
</dbReference>
<comment type="catalytic activity">
    <reaction evidence="5">
        <text>N-terminal glycyl-[protein] + tetradecanoyl-CoA = N-tetradecanoylglycyl-[protein] + CoA + H(+)</text>
        <dbReference type="Rhea" id="RHEA:15521"/>
        <dbReference type="Rhea" id="RHEA-COMP:12666"/>
        <dbReference type="Rhea" id="RHEA-COMP:12667"/>
        <dbReference type="ChEBI" id="CHEBI:15378"/>
        <dbReference type="ChEBI" id="CHEBI:57287"/>
        <dbReference type="ChEBI" id="CHEBI:57385"/>
        <dbReference type="ChEBI" id="CHEBI:64723"/>
        <dbReference type="ChEBI" id="CHEBI:133050"/>
        <dbReference type="EC" id="2.3.1.97"/>
    </reaction>
</comment>
<evidence type="ECO:0000256" key="5">
    <source>
        <dbReference type="RuleBase" id="RU000586"/>
    </source>
</evidence>
<keyword evidence="4 5" id="KW-0012">Acyltransferase</keyword>
<reference evidence="10" key="1">
    <citation type="submission" date="2020-10" db="EMBL/GenBank/DDBJ databases">
        <authorList>
            <person name="Kikuchi T."/>
        </authorList>
    </citation>
    <scope>NUCLEOTIDE SEQUENCE</scope>
    <source>
        <strain evidence="10">NKZ352</strain>
    </source>
</reference>